<reference evidence="2 3" key="1">
    <citation type="submission" date="2021-07" db="EMBL/GenBank/DDBJ databases">
        <title>Genome sequencing of Neisseria perflava LPB0400.</title>
        <authorList>
            <person name="Kim J."/>
        </authorList>
    </citation>
    <scope>NUCLEOTIDE SEQUENCE [LARGE SCALE GENOMIC DNA]</scope>
    <source>
        <strain evidence="2 3">LPB0400</strain>
    </source>
</reference>
<evidence type="ECO:0008006" key="4">
    <source>
        <dbReference type="Google" id="ProtNLM"/>
    </source>
</evidence>
<evidence type="ECO:0000313" key="3">
    <source>
        <dbReference type="Proteomes" id="UP000825360"/>
    </source>
</evidence>
<feature type="transmembrane region" description="Helical" evidence="1">
    <location>
        <begin position="44"/>
        <end position="62"/>
    </location>
</feature>
<organism evidence="2 3">
    <name type="scientific">Neisseria perflava</name>
    <dbReference type="NCBI Taxonomy" id="33053"/>
    <lineage>
        <taxon>Bacteria</taxon>
        <taxon>Pseudomonadati</taxon>
        <taxon>Pseudomonadota</taxon>
        <taxon>Betaproteobacteria</taxon>
        <taxon>Neisseriales</taxon>
        <taxon>Neisseriaceae</taxon>
        <taxon>Neisseria</taxon>
    </lineage>
</organism>
<evidence type="ECO:0000256" key="1">
    <source>
        <dbReference type="SAM" id="Phobius"/>
    </source>
</evidence>
<dbReference type="AlphaFoldDB" id="A0ABD7EYH5"/>
<proteinExistence type="predicted"/>
<keyword evidence="1" id="KW-0812">Transmembrane</keyword>
<name>A0ABD7EYH5_NEIPE</name>
<evidence type="ECO:0000313" key="2">
    <source>
        <dbReference type="EMBL" id="QXW90958.1"/>
    </source>
</evidence>
<protein>
    <recommendedName>
        <fullName evidence="4">Transcriptional regulator</fullName>
    </recommendedName>
</protein>
<feature type="transmembrane region" description="Helical" evidence="1">
    <location>
        <begin position="21"/>
        <end position="38"/>
    </location>
</feature>
<dbReference type="KEGG" id="npf:LPB400_02675"/>
<dbReference type="RefSeq" id="WP_070459756.1">
    <property type="nucleotide sequence ID" value="NZ_CP079818.1"/>
</dbReference>
<dbReference type="EMBL" id="CP079818">
    <property type="protein sequence ID" value="QXW90958.1"/>
    <property type="molecule type" value="Genomic_DNA"/>
</dbReference>
<dbReference type="Proteomes" id="UP000825360">
    <property type="component" value="Chromosome"/>
</dbReference>
<gene>
    <name evidence="2" type="ORF">LPB400_02675</name>
</gene>
<accession>A0ABD7EYH5</accession>
<feature type="transmembrane region" description="Helical" evidence="1">
    <location>
        <begin position="127"/>
        <end position="145"/>
    </location>
</feature>
<keyword evidence="1" id="KW-0472">Membrane</keyword>
<keyword evidence="1" id="KW-1133">Transmembrane helix</keyword>
<sequence>MNFVNKIYELAEQIAYRHKMLNHHAAWLLLSTIAVWSLSDNHPIPAIVAAILIMGFYAVIIMNDVKTKYGDKLIADGRKVSIEQAIELLKTEILENCDKQEQQKLLDLLEKKCLTQIKFKNFFKYRLFWIAYIFWGWMLLDLLILSR</sequence>